<feature type="compositionally biased region" description="Basic and acidic residues" evidence="1">
    <location>
        <begin position="10"/>
        <end position="21"/>
    </location>
</feature>
<accession>A0A8X6N7M5</accession>
<reference evidence="2" key="1">
    <citation type="submission" date="2020-08" db="EMBL/GenBank/DDBJ databases">
        <title>Multicomponent nature underlies the extraordinary mechanical properties of spider dragline silk.</title>
        <authorList>
            <person name="Kono N."/>
            <person name="Nakamura H."/>
            <person name="Mori M."/>
            <person name="Yoshida Y."/>
            <person name="Ohtoshi R."/>
            <person name="Malay A.D."/>
            <person name="Moran D.A.P."/>
            <person name="Tomita M."/>
            <person name="Numata K."/>
            <person name="Arakawa K."/>
        </authorList>
    </citation>
    <scope>NUCLEOTIDE SEQUENCE</scope>
</reference>
<dbReference type="EMBL" id="BMAW01006200">
    <property type="protein sequence ID" value="GFS97780.1"/>
    <property type="molecule type" value="Genomic_DNA"/>
</dbReference>
<feature type="compositionally biased region" description="Low complexity" evidence="1">
    <location>
        <begin position="63"/>
        <end position="74"/>
    </location>
</feature>
<evidence type="ECO:0000256" key="1">
    <source>
        <dbReference type="SAM" id="MobiDB-lite"/>
    </source>
</evidence>
<protein>
    <submittedName>
        <fullName evidence="2">Uncharacterized protein</fullName>
    </submittedName>
</protein>
<organism evidence="2 3">
    <name type="scientific">Nephila pilipes</name>
    <name type="common">Giant wood spider</name>
    <name type="synonym">Nephila maculata</name>
    <dbReference type="NCBI Taxonomy" id="299642"/>
    <lineage>
        <taxon>Eukaryota</taxon>
        <taxon>Metazoa</taxon>
        <taxon>Ecdysozoa</taxon>
        <taxon>Arthropoda</taxon>
        <taxon>Chelicerata</taxon>
        <taxon>Arachnida</taxon>
        <taxon>Araneae</taxon>
        <taxon>Araneomorphae</taxon>
        <taxon>Entelegynae</taxon>
        <taxon>Araneoidea</taxon>
        <taxon>Nephilidae</taxon>
        <taxon>Nephila</taxon>
    </lineage>
</organism>
<feature type="compositionally biased region" description="Basic and acidic residues" evidence="1">
    <location>
        <begin position="34"/>
        <end position="46"/>
    </location>
</feature>
<dbReference type="AlphaFoldDB" id="A0A8X6N7M5"/>
<comment type="caution">
    <text evidence="2">The sequence shown here is derived from an EMBL/GenBank/DDBJ whole genome shotgun (WGS) entry which is preliminary data.</text>
</comment>
<keyword evidence="3" id="KW-1185">Reference proteome</keyword>
<name>A0A8X6N7M5_NEPPI</name>
<proteinExistence type="predicted"/>
<evidence type="ECO:0000313" key="2">
    <source>
        <dbReference type="EMBL" id="GFS97780.1"/>
    </source>
</evidence>
<sequence length="96" mass="10410">MRKVRGSLGRPEDIPSDRERPGVTGGPRGPSGPKEGRIGSTEDARTRNICGRTRSAQERPEDVGSVGDGQVVRGVRPDRRRDRRRSVPTRGPAAVV</sequence>
<feature type="region of interest" description="Disordered" evidence="1">
    <location>
        <begin position="1"/>
        <end position="96"/>
    </location>
</feature>
<dbReference type="Proteomes" id="UP000887013">
    <property type="component" value="Unassembled WGS sequence"/>
</dbReference>
<gene>
    <name evidence="2" type="ORF">NPIL_227591</name>
</gene>
<evidence type="ECO:0000313" key="3">
    <source>
        <dbReference type="Proteomes" id="UP000887013"/>
    </source>
</evidence>